<dbReference type="PANTHER" id="PTHR34349:SF1">
    <property type="entry name" value="PROTEIN PHOSPHATASE 1 REGULATORY SUBUNIT 32"/>
    <property type="match status" value="1"/>
</dbReference>
<reference evidence="3" key="1">
    <citation type="submission" date="2025-08" db="UniProtKB">
        <authorList>
            <consortium name="RefSeq"/>
        </authorList>
    </citation>
    <scope>IDENTIFICATION</scope>
    <source>
        <tissue evidence="3">Spleen</tissue>
    </source>
</reference>
<proteinExistence type="predicted"/>
<name>A0A6P5INB1_PHACI</name>
<evidence type="ECO:0000313" key="2">
    <source>
        <dbReference type="Proteomes" id="UP000515140"/>
    </source>
</evidence>
<dbReference type="FunCoup" id="A0A6P5INB1">
    <property type="interactions" value="62"/>
</dbReference>
<dbReference type="CTD" id="220004"/>
<sequence length="427" mass="47325">MMGKLPLGVVSPYVKMSSGGCADPLKFYATSYCTAYSREGFKPQVGQHKGAGYQSNYRPMINYHPSLDTLDNPAVGELIKDNAHSVFTQSYCPMELPDGSYPLSWSVYQPGSGYANEKTHSCPPSKEVKKVHFNTQDHGPQTIPGLEPKTVPVLHQSVGKGSSDMENYRYGPRFMTSEYASKYRYEVPAQPDFLQKKTIGAKEESGFTEQTTKNPAAFQPLPGDPLPPPSRSTTRADFIPMTTPHGDEYLPVLAKGSERETGFSRLKEKVLPPAPPPGPLSISEPSSMSHRQYQGKQWMPQTTNAMLGREILGSKEPSGFSTNNPGYNRGPPDPDCRFLTTYNQRYFKNIPQGPDREGWTRGGIQPQKPGGYGINQPVTQHNIESYHNPTETFRRSHPHVGRTLTALDPFYRDNPHSPGFSALHAPS</sequence>
<dbReference type="Pfam" id="PF15691">
    <property type="entry name" value="PPP1R32"/>
    <property type="match status" value="1"/>
</dbReference>
<feature type="region of interest" description="Disordered" evidence="1">
    <location>
        <begin position="268"/>
        <end position="287"/>
    </location>
</feature>
<dbReference type="Proteomes" id="UP000515140">
    <property type="component" value="Unplaced"/>
</dbReference>
<dbReference type="InParanoid" id="A0A6P5INB1"/>
<feature type="region of interest" description="Disordered" evidence="1">
    <location>
        <begin position="205"/>
        <end position="228"/>
    </location>
</feature>
<protein>
    <submittedName>
        <fullName evidence="3">LOW QUALITY PROTEIN: protein phosphatase 1 regulatory subunit 32</fullName>
    </submittedName>
</protein>
<evidence type="ECO:0000256" key="1">
    <source>
        <dbReference type="SAM" id="MobiDB-lite"/>
    </source>
</evidence>
<accession>A0A6P5INB1</accession>
<evidence type="ECO:0000313" key="3">
    <source>
        <dbReference type="RefSeq" id="XP_020823607.1"/>
    </source>
</evidence>
<dbReference type="KEGG" id="pcw:110195276"/>
<dbReference type="GO" id="GO:0019902">
    <property type="term" value="F:phosphatase binding"/>
    <property type="evidence" value="ECO:0007669"/>
    <property type="project" value="TreeGrafter"/>
</dbReference>
<keyword evidence="2" id="KW-1185">Reference proteome</keyword>
<dbReference type="RefSeq" id="XP_020823607.1">
    <property type="nucleotide sequence ID" value="XM_020967948.1"/>
</dbReference>
<organism evidence="2 3">
    <name type="scientific">Phascolarctos cinereus</name>
    <name type="common">Koala</name>
    <dbReference type="NCBI Taxonomy" id="38626"/>
    <lineage>
        <taxon>Eukaryota</taxon>
        <taxon>Metazoa</taxon>
        <taxon>Chordata</taxon>
        <taxon>Craniata</taxon>
        <taxon>Vertebrata</taxon>
        <taxon>Euteleostomi</taxon>
        <taxon>Mammalia</taxon>
        <taxon>Metatheria</taxon>
        <taxon>Diprotodontia</taxon>
        <taxon>Phascolarctidae</taxon>
        <taxon>Phascolarctos</taxon>
    </lineage>
</organism>
<gene>
    <name evidence="3" type="primary">PPP1R32</name>
</gene>
<dbReference type="GeneID" id="110195276"/>
<dbReference type="PANTHER" id="PTHR34349">
    <property type="entry name" value="PROTEIN PHOSPHATASE 1 REGULATORY SUBUNIT 32"/>
    <property type="match status" value="1"/>
</dbReference>
<dbReference type="InterPro" id="IPR031410">
    <property type="entry name" value="SAXO4"/>
</dbReference>
<dbReference type="AlphaFoldDB" id="A0A6P5INB1"/>